<dbReference type="Pfam" id="PF08282">
    <property type="entry name" value="Hydrolase_3"/>
    <property type="match status" value="1"/>
</dbReference>
<dbReference type="Proteomes" id="UP000515908">
    <property type="component" value="Chromosome 12"/>
</dbReference>
<dbReference type="InterPro" id="IPR023214">
    <property type="entry name" value="HAD_sf"/>
</dbReference>
<dbReference type="EMBL" id="LR877156">
    <property type="protein sequence ID" value="CAD2218897.1"/>
    <property type="molecule type" value="Genomic_DNA"/>
</dbReference>
<proteinExistence type="predicted"/>
<accession>A0A7G2CIL5</accession>
<dbReference type="GO" id="GO:0016787">
    <property type="term" value="F:hydrolase activity"/>
    <property type="evidence" value="ECO:0007669"/>
    <property type="project" value="UniProtKB-KW"/>
</dbReference>
<dbReference type="AlphaFoldDB" id="A0A7G2CIL5"/>
<evidence type="ECO:0000256" key="1">
    <source>
        <dbReference type="ARBA" id="ARBA00001946"/>
    </source>
</evidence>
<dbReference type="CDD" id="cd07516">
    <property type="entry name" value="HAD_Pase"/>
    <property type="match status" value="1"/>
</dbReference>
<evidence type="ECO:0000313" key="4">
    <source>
        <dbReference type="EMBL" id="CAD2218897.1"/>
    </source>
</evidence>
<dbReference type="PROSITE" id="PS01228">
    <property type="entry name" value="COF_1"/>
    <property type="match status" value="1"/>
</dbReference>
<evidence type="ECO:0000256" key="3">
    <source>
        <dbReference type="ARBA" id="ARBA00022842"/>
    </source>
</evidence>
<dbReference type="PANTHER" id="PTHR47267:SF4">
    <property type="entry name" value="PYRIDOXAL PHOSPHATE PHOSPHATASE YIGL"/>
    <property type="match status" value="1"/>
</dbReference>
<comment type="cofactor">
    <cofactor evidence="1">
        <name>Mg(2+)</name>
        <dbReference type="ChEBI" id="CHEBI:18420"/>
    </cofactor>
</comment>
<dbReference type="Gene3D" id="3.30.1240.10">
    <property type="match status" value="1"/>
</dbReference>
<evidence type="ECO:0000313" key="5">
    <source>
        <dbReference type="Proteomes" id="UP000515908"/>
    </source>
</evidence>
<dbReference type="PANTHER" id="PTHR47267">
    <property type="match status" value="1"/>
</dbReference>
<name>A0A7G2CIL5_9TRYP</name>
<keyword evidence="5" id="KW-1185">Reference proteome</keyword>
<dbReference type="PROSITE" id="PS01229">
    <property type="entry name" value="COF_2"/>
    <property type="match status" value="1"/>
</dbReference>
<keyword evidence="3" id="KW-0460">Magnesium</keyword>
<organism evidence="4 5">
    <name type="scientific">Angomonas deanei</name>
    <dbReference type="NCBI Taxonomy" id="59799"/>
    <lineage>
        <taxon>Eukaryota</taxon>
        <taxon>Discoba</taxon>
        <taxon>Euglenozoa</taxon>
        <taxon>Kinetoplastea</taxon>
        <taxon>Metakinetoplastina</taxon>
        <taxon>Trypanosomatida</taxon>
        <taxon>Trypanosomatidae</taxon>
        <taxon>Strigomonadinae</taxon>
        <taxon>Angomonas</taxon>
    </lineage>
</organism>
<reference evidence="4 5" key="1">
    <citation type="submission" date="2020-08" db="EMBL/GenBank/DDBJ databases">
        <authorList>
            <person name="Newling K."/>
            <person name="Davey J."/>
            <person name="Forrester S."/>
        </authorList>
    </citation>
    <scope>NUCLEOTIDE SEQUENCE [LARGE SCALE GENOMIC DNA]</scope>
    <source>
        <strain evidence="5">Crithidia deanei Carvalho (ATCC PRA-265)</strain>
    </source>
</reference>
<protein>
    <submittedName>
        <fullName evidence="4">Haloacid dehalogenase-like hydrolase/Sucrose-6F-phosphate phosphohydrolase, putative</fullName>
    </submittedName>
</protein>
<keyword evidence="2 4" id="KW-0378">Hydrolase</keyword>
<evidence type="ECO:0000256" key="2">
    <source>
        <dbReference type="ARBA" id="ARBA00022801"/>
    </source>
</evidence>
<dbReference type="Gene3D" id="3.40.50.1000">
    <property type="entry name" value="HAD superfamily/HAD-like"/>
    <property type="match status" value="1"/>
</dbReference>
<dbReference type="SUPFAM" id="SSF56784">
    <property type="entry name" value="HAD-like"/>
    <property type="match status" value="1"/>
</dbReference>
<dbReference type="VEuPathDB" id="TriTrypDB:ADEAN_000639000"/>
<sequence>MSKSYRLIASDMDGTLLNDAHRMSEKTKKVLCDLMYKHGVHFLFATGRHCLAVEDTRTEFIAYIQDYLKEENLESSPLAKETLFYLVSFNGGRVHTPNGKLIIEHNIDNDIVTDIYRRYCVPNTAKRADSKPGDKEVVYTSAYTTDVWFMTANYYPGNELEQKFGARPFFVPYPKDGQSPEEVTKDLNAQEKELYKHKNNLGTQSVFDWFPTEKVGKLCLRCDSIDLLHKFERELNEKYGDRVSVAFSSNHCLDVTQGGISKANAIQEVIDVIQSGAPAGHAPIKLSEVVSFGDSMNDKEMLAVAGMGYLMANAQPRLKEELKDNATCQVTKLTNDEDGVATILSELFSL</sequence>
<gene>
    <name evidence="4" type="ORF">ADEAN_000639000</name>
</gene>
<dbReference type="InterPro" id="IPR036412">
    <property type="entry name" value="HAD-like_sf"/>
</dbReference>